<keyword evidence="3" id="KW-1185">Reference proteome</keyword>
<evidence type="ECO:0000313" key="3">
    <source>
        <dbReference type="Proteomes" id="UP000307874"/>
    </source>
</evidence>
<dbReference type="InterPro" id="IPR001041">
    <property type="entry name" value="2Fe-2S_ferredoxin-type"/>
</dbReference>
<dbReference type="CDD" id="cd00207">
    <property type="entry name" value="fer2"/>
    <property type="match status" value="1"/>
</dbReference>
<dbReference type="PROSITE" id="PS00197">
    <property type="entry name" value="2FE2S_FER_1"/>
    <property type="match status" value="1"/>
</dbReference>
<accession>A0A5C4JMT0</accession>
<proteinExistence type="predicted"/>
<dbReference type="EMBL" id="VCLB01000009">
    <property type="protein sequence ID" value="TNB46617.1"/>
    <property type="molecule type" value="Genomic_DNA"/>
</dbReference>
<comment type="caution">
    <text evidence="2">The sequence shown here is derived from an EMBL/GenBank/DDBJ whole genome shotgun (WGS) entry which is preliminary data.</text>
</comment>
<dbReference type="PROSITE" id="PS51085">
    <property type="entry name" value="2FE2S_FER_2"/>
    <property type="match status" value="1"/>
</dbReference>
<evidence type="ECO:0000313" key="2">
    <source>
        <dbReference type="EMBL" id="TNB46617.1"/>
    </source>
</evidence>
<dbReference type="OrthoDB" id="7858822at2"/>
<protein>
    <submittedName>
        <fullName evidence="2">2Fe-2S iron-sulfur cluster binding domain-containing protein</fullName>
    </submittedName>
</protein>
<feature type="domain" description="2Fe-2S ferredoxin-type" evidence="1">
    <location>
        <begin position="10"/>
        <end position="105"/>
    </location>
</feature>
<organism evidence="2 3">
    <name type="scientific">Martelella lutilitoris</name>
    <dbReference type="NCBI Taxonomy" id="2583532"/>
    <lineage>
        <taxon>Bacteria</taxon>
        <taxon>Pseudomonadati</taxon>
        <taxon>Pseudomonadota</taxon>
        <taxon>Alphaproteobacteria</taxon>
        <taxon>Hyphomicrobiales</taxon>
        <taxon>Aurantimonadaceae</taxon>
        <taxon>Martelella</taxon>
    </lineage>
</organism>
<dbReference type="RefSeq" id="WP_138749606.1">
    <property type="nucleotide sequence ID" value="NZ_VCLB01000009.1"/>
</dbReference>
<name>A0A5C4JMT0_9HYPH</name>
<dbReference type="SUPFAM" id="SSF54292">
    <property type="entry name" value="2Fe-2S ferredoxin-like"/>
    <property type="match status" value="1"/>
</dbReference>
<evidence type="ECO:0000259" key="1">
    <source>
        <dbReference type="PROSITE" id="PS51085"/>
    </source>
</evidence>
<dbReference type="InterPro" id="IPR036010">
    <property type="entry name" value="2Fe-2S_ferredoxin-like_sf"/>
</dbReference>
<dbReference type="GO" id="GO:0051537">
    <property type="term" value="F:2 iron, 2 sulfur cluster binding"/>
    <property type="evidence" value="ECO:0007669"/>
    <property type="project" value="InterPro"/>
</dbReference>
<dbReference type="Gene3D" id="3.10.20.30">
    <property type="match status" value="1"/>
</dbReference>
<sequence>MTESNDRKEHTIRIAGRSRAFSCRDGEPVLFSIERATSSHERPPVRIGCRRGGCGACRVRVISGSYETLKMSRYHVSEQEQEEGYALACRLIARSDLVIETAYRPPRAPDETRNERQREEV</sequence>
<dbReference type="Proteomes" id="UP000307874">
    <property type="component" value="Unassembled WGS sequence"/>
</dbReference>
<dbReference type="Pfam" id="PF00111">
    <property type="entry name" value="Fer2"/>
    <property type="match status" value="1"/>
</dbReference>
<reference evidence="2 3" key="1">
    <citation type="submission" date="2019-06" db="EMBL/GenBank/DDBJ databases">
        <title>Martelella lutilitoris sp. nov., isolated from a tidal mudflat.</title>
        <authorList>
            <person name="Kim Y.-J."/>
        </authorList>
    </citation>
    <scope>NUCLEOTIDE SEQUENCE [LARGE SCALE GENOMIC DNA]</scope>
    <source>
        <strain evidence="2 3">GH2-6</strain>
    </source>
</reference>
<dbReference type="InterPro" id="IPR012675">
    <property type="entry name" value="Beta-grasp_dom_sf"/>
</dbReference>
<dbReference type="InterPro" id="IPR006058">
    <property type="entry name" value="2Fe2S_fd_BS"/>
</dbReference>
<dbReference type="AlphaFoldDB" id="A0A5C4JMT0"/>
<gene>
    <name evidence="2" type="ORF">FF124_16610</name>
</gene>